<feature type="transmembrane region" description="Helical" evidence="7">
    <location>
        <begin position="370"/>
        <end position="399"/>
    </location>
</feature>
<dbReference type="InterPro" id="IPR003838">
    <property type="entry name" value="ABC3_permease_C"/>
</dbReference>
<dbReference type="RefSeq" id="WP_148069296.1">
    <property type="nucleotide sequence ID" value="NZ_VRZA01000005.1"/>
</dbReference>
<evidence type="ECO:0000259" key="8">
    <source>
        <dbReference type="Pfam" id="PF02687"/>
    </source>
</evidence>
<comment type="similarity">
    <text evidence="6">Belongs to the ABC-4 integral membrane protein family.</text>
</comment>
<evidence type="ECO:0000259" key="9">
    <source>
        <dbReference type="Pfam" id="PF12704"/>
    </source>
</evidence>
<organism evidence="10 11">
    <name type="scientific">Parahaliea maris</name>
    <dbReference type="NCBI Taxonomy" id="2716870"/>
    <lineage>
        <taxon>Bacteria</taxon>
        <taxon>Pseudomonadati</taxon>
        <taxon>Pseudomonadota</taxon>
        <taxon>Gammaproteobacteria</taxon>
        <taxon>Cellvibrionales</taxon>
        <taxon>Halieaceae</taxon>
        <taxon>Parahaliea</taxon>
    </lineage>
</organism>
<dbReference type="GO" id="GO:0022857">
    <property type="term" value="F:transmembrane transporter activity"/>
    <property type="evidence" value="ECO:0007669"/>
    <property type="project" value="TreeGrafter"/>
</dbReference>
<evidence type="ECO:0000256" key="3">
    <source>
        <dbReference type="ARBA" id="ARBA00022692"/>
    </source>
</evidence>
<keyword evidence="2" id="KW-1003">Cell membrane</keyword>
<reference evidence="10 11" key="1">
    <citation type="submission" date="2019-08" db="EMBL/GenBank/DDBJ databases">
        <title>Parahaliea maris sp. nov., isolated from the surface seawater.</title>
        <authorList>
            <person name="Liu Y."/>
        </authorList>
    </citation>
    <scope>NUCLEOTIDE SEQUENCE [LARGE SCALE GENOMIC DNA]</scope>
    <source>
        <strain evidence="10 11">HSLHS9</strain>
    </source>
</reference>
<proteinExistence type="inferred from homology"/>
<comment type="subcellular location">
    <subcellularLocation>
        <location evidence="1">Cell membrane</location>
        <topology evidence="1">Multi-pass membrane protein</topology>
    </subcellularLocation>
</comment>
<evidence type="ECO:0000256" key="1">
    <source>
        <dbReference type="ARBA" id="ARBA00004651"/>
    </source>
</evidence>
<name>A0A5C8ZX53_9GAMM</name>
<keyword evidence="5 7" id="KW-0472">Membrane</keyword>
<feature type="transmembrane region" description="Helical" evidence="7">
    <location>
        <begin position="411"/>
        <end position="429"/>
    </location>
</feature>
<comment type="caution">
    <text evidence="10">The sequence shown here is derived from an EMBL/GenBank/DDBJ whole genome shotgun (WGS) entry which is preliminary data.</text>
</comment>
<feature type="domain" description="ABC3 transporter permease C-terminal" evidence="8">
    <location>
        <begin position="328"/>
        <end position="437"/>
    </location>
</feature>
<evidence type="ECO:0000256" key="5">
    <source>
        <dbReference type="ARBA" id="ARBA00023136"/>
    </source>
</evidence>
<gene>
    <name evidence="10" type="ORF">FV139_15135</name>
</gene>
<dbReference type="Proteomes" id="UP000321039">
    <property type="component" value="Unassembled WGS sequence"/>
</dbReference>
<evidence type="ECO:0000313" key="11">
    <source>
        <dbReference type="Proteomes" id="UP000321039"/>
    </source>
</evidence>
<feature type="transmembrane region" description="Helical" evidence="7">
    <location>
        <begin position="324"/>
        <end position="349"/>
    </location>
</feature>
<evidence type="ECO:0000256" key="2">
    <source>
        <dbReference type="ARBA" id="ARBA00022475"/>
    </source>
</evidence>
<protein>
    <submittedName>
        <fullName evidence="10">FtsX-like permease family protein</fullName>
    </submittedName>
</protein>
<dbReference type="PANTHER" id="PTHR30572">
    <property type="entry name" value="MEMBRANE COMPONENT OF TRANSPORTER-RELATED"/>
    <property type="match status" value="1"/>
</dbReference>
<keyword evidence="4 7" id="KW-1133">Transmembrane helix</keyword>
<keyword evidence="11" id="KW-1185">Reference proteome</keyword>
<keyword evidence="3 7" id="KW-0812">Transmembrane</keyword>
<sequence length="448" mass="46205">MFATMPVNFRLALRSLNRNRMRTLLTMLGIIIGVAAVLTMVALGTGARGSVEGEITSAGTNLVFVKAGNYTRGGESVGIVAGRGAATSLVPADAEAIVEQVDGVLAVSPGVAVRTFLTSGEARAFARVQGIAPAYAEMYSWNISPGRMFSNSDTSDAILGRALADQLFGAGSDPVGQVLSIRNHSFTVIGVTDGQADDHADVVFVPWATLQGVLGLGHIESITLAAEKAGEASRIQAEITNLLRLRHGISDGSAETQDGYLAAQSSVGGIPDDFTVETQAAQALTRGLYTPAAAFALANLPKLDEVTLDEMSDTLDKASNTMTALLASIAGVSLVVGGIGIMNIMLVSVTERTREIGLRMAAGARSADVALQFLVEAITLSLLGGLIGLVTGILCAQAIGWSLGWPAEVPLAAMALAIGIAGAVGLLFGSYPARRASLLDPIDALRTE</sequence>
<dbReference type="GO" id="GO:0005886">
    <property type="term" value="C:plasma membrane"/>
    <property type="evidence" value="ECO:0007669"/>
    <property type="project" value="UniProtKB-SubCell"/>
</dbReference>
<evidence type="ECO:0000256" key="7">
    <source>
        <dbReference type="SAM" id="Phobius"/>
    </source>
</evidence>
<feature type="transmembrane region" description="Helical" evidence="7">
    <location>
        <begin position="21"/>
        <end position="43"/>
    </location>
</feature>
<dbReference type="Pfam" id="PF12704">
    <property type="entry name" value="MacB_PCD"/>
    <property type="match status" value="1"/>
</dbReference>
<accession>A0A5C8ZX53</accession>
<evidence type="ECO:0000313" key="10">
    <source>
        <dbReference type="EMBL" id="TXS92057.1"/>
    </source>
</evidence>
<dbReference type="Pfam" id="PF02687">
    <property type="entry name" value="FtsX"/>
    <property type="match status" value="1"/>
</dbReference>
<evidence type="ECO:0000256" key="4">
    <source>
        <dbReference type="ARBA" id="ARBA00022989"/>
    </source>
</evidence>
<dbReference type="PANTHER" id="PTHR30572:SF4">
    <property type="entry name" value="ABC TRANSPORTER PERMEASE YTRF"/>
    <property type="match status" value="1"/>
</dbReference>
<feature type="domain" description="MacB-like periplasmic core" evidence="9">
    <location>
        <begin position="23"/>
        <end position="241"/>
    </location>
</feature>
<dbReference type="AlphaFoldDB" id="A0A5C8ZX53"/>
<evidence type="ECO:0000256" key="6">
    <source>
        <dbReference type="ARBA" id="ARBA00038076"/>
    </source>
</evidence>
<dbReference type="InterPro" id="IPR025857">
    <property type="entry name" value="MacB_PCD"/>
</dbReference>
<dbReference type="EMBL" id="VRZA01000005">
    <property type="protein sequence ID" value="TXS92057.1"/>
    <property type="molecule type" value="Genomic_DNA"/>
</dbReference>
<dbReference type="InterPro" id="IPR050250">
    <property type="entry name" value="Macrolide_Exporter_MacB"/>
</dbReference>